<proteinExistence type="predicted"/>
<dbReference type="RefSeq" id="WP_317566030.1">
    <property type="nucleotide sequence ID" value="NZ_JAWLJX010000009.1"/>
</dbReference>
<dbReference type="Proteomes" id="UP001185755">
    <property type="component" value="Unassembled WGS sequence"/>
</dbReference>
<protein>
    <submittedName>
        <fullName evidence="1">Uncharacterized protein</fullName>
    </submittedName>
</protein>
<name>A0ABU4BI84_9NOCA</name>
<evidence type="ECO:0000313" key="2">
    <source>
        <dbReference type="Proteomes" id="UP001185755"/>
    </source>
</evidence>
<organism evidence="1 2">
    <name type="scientific">Rhodococcoides yunnanense</name>
    <dbReference type="NCBI Taxonomy" id="278209"/>
    <lineage>
        <taxon>Bacteria</taxon>
        <taxon>Bacillati</taxon>
        <taxon>Actinomycetota</taxon>
        <taxon>Actinomycetes</taxon>
        <taxon>Mycobacteriales</taxon>
        <taxon>Nocardiaceae</taxon>
        <taxon>Rhodococcoides</taxon>
    </lineage>
</organism>
<accession>A0ABU4BI84</accession>
<sequence>MNAWRKIGENSSEAVILAVDFDSAARPEARFPAFAARVRPAAELWLTAQPDNAEREFLTAQTYLEFWAKRPPGRVEALVGFCVGCVFLPALADQIERIQGSRPALLLIDPERVVTSSILRDFSNTVGGMAVLTDAEREAAISEARSLCDSAGDDFASAATGVVKLYEATAGIAFDRLGLDDETSEDLMGLFRSYVSYLLAAHTLIPKPTRAAGVALTSAQFRSGAMHATSERSFPVGTESMLDDERVAEAARAFFQGVLR</sequence>
<dbReference type="EMBL" id="JAWLJX010000009">
    <property type="protein sequence ID" value="MDV6263912.1"/>
    <property type="molecule type" value="Genomic_DNA"/>
</dbReference>
<comment type="caution">
    <text evidence="1">The sequence shown here is derived from an EMBL/GenBank/DDBJ whole genome shotgun (WGS) entry which is preliminary data.</text>
</comment>
<evidence type="ECO:0000313" key="1">
    <source>
        <dbReference type="EMBL" id="MDV6263912.1"/>
    </source>
</evidence>
<keyword evidence="2" id="KW-1185">Reference proteome</keyword>
<gene>
    <name evidence="1" type="ORF">R3P96_21445</name>
</gene>
<reference evidence="1 2" key="1">
    <citation type="submission" date="2023-10" db="EMBL/GenBank/DDBJ databases">
        <title>Development of a sustainable strategy for remediation of hydrocarbon-contaminated territories based on the waste exchange concept.</title>
        <authorList>
            <person name="Krivoruchko A."/>
        </authorList>
    </citation>
    <scope>NUCLEOTIDE SEQUENCE [LARGE SCALE GENOMIC DNA]</scope>
    <source>
        <strain evidence="1 2">IEGM 1323</strain>
    </source>
</reference>